<feature type="region of interest" description="Disordered" evidence="1">
    <location>
        <begin position="81"/>
        <end position="135"/>
    </location>
</feature>
<evidence type="ECO:0000313" key="3">
    <source>
        <dbReference type="Proteomes" id="UP000267081"/>
    </source>
</evidence>
<comment type="caution">
    <text evidence="2">The sequence shown here is derived from an EMBL/GenBank/DDBJ whole genome shotgun (WGS) entry which is preliminary data.</text>
</comment>
<organism evidence="2 3">
    <name type="scientific">Amycolatopsis eburnea</name>
    <dbReference type="NCBI Taxonomy" id="2267691"/>
    <lineage>
        <taxon>Bacteria</taxon>
        <taxon>Bacillati</taxon>
        <taxon>Actinomycetota</taxon>
        <taxon>Actinomycetes</taxon>
        <taxon>Pseudonocardiales</taxon>
        <taxon>Pseudonocardiaceae</taxon>
        <taxon>Amycolatopsis</taxon>
    </lineage>
</organism>
<protein>
    <submittedName>
        <fullName evidence="2">Uncharacterized protein</fullName>
    </submittedName>
</protein>
<gene>
    <name evidence="2" type="ORF">EIY87_21910</name>
</gene>
<dbReference type="Proteomes" id="UP000267081">
    <property type="component" value="Unassembled WGS sequence"/>
</dbReference>
<reference evidence="2 3" key="1">
    <citation type="submission" date="2018-12" db="EMBL/GenBank/DDBJ databases">
        <title>Amycolatopsis eburnea sp. nov. actinomycete associate with arbuscular mycorrhiza fungal spore.</title>
        <authorList>
            <person name="Lumyong S."/>
            <person name="Chaiya L."/>
        </authorList>
    </citation>
    <scope>NUCLEOTIDE SEQUENCE [LARGE SCALE GENOMIC DNA]</scope>
    <source>
        <strain evidence="2 3">GLM-1</strain>
    </source>
</reference>
<accession>A0A3R9FLS0</accession>
<feature type="compositionally biased region" description="Basic residues" evidence="1">
    <location>
        <begin position="86"/>
        <end position="98"/>
    </location>
</feature>
<evidence type="ECO:0000313" key="2">
    <source>
        <dbReference type="EMBL" id="RSD16314.1"/>
    </source>
</evidence>
<dbReference type="AlphaFoldDB" id="A0A3R9FLS0"/>
<evidence type="ECO:0000256" key="1">
    <source>
        <dbReference type="SAM" id="MobiDB-lite"/>
    </source>
</evidence>
<dbReference type="RefSeq" id="WP_125311160.1">
    <property type="nucleotide sequence ID" value="NZ_RSEC01000048.1"/>
</dbReference>
<keyword evidence="3" id="KW-1185">Reference proteome</keyword>
<dbReference type="EMBL" id="RSEC01000048">
    <property type="protein sequence ID" value="RSD16314.1"/>
    <property type="molecule type" value="Genomic_DNA"/>
</dbReference>
<sequence length="135" mass="14382">MITTDEIERRVEKVDAEKSARRTAAAREVGELAHRRTTLVEQLADVERRLGAVIAAAADVIGTDELAEFTDVPAADLTSWLTAGKPRARRGRPPGSRRTKPEIQSGTSPAPAPAEGRPGSPPAGVRPSVGQGERR</sequence>
<dbReference type="OrthoDB" id="3629316at2"/>
<proteinExistence type="predicted"/>
<name>A0A3R9FLS0_9PSEU</name>